<dbReference type="InterPro" id="IPR032639">
    <property type="entry name" value="Tex_YqgF"/>
</dbReference>
<feature type="compositionally biased region" description="Low complexity" evidence="1">
    <location>
        <begin position="784"/>
        <end position="796"/>
    </location>
</feature>
<evidence type="ECO:0000256" key="1">
    <source>
        <dbReference type="SAM" id="MobiDB-lite"/>
    </source>
</evidence>
<dbReference type="InterPro" id="IPR003029">
    <property type="entry name" value="S1_domain"/>
</dbReference>
<dbReference type="InterPro" id="IPR006641">
    <property type="entry name" value="YqgF/RNaseH-like_dom"/>
</dbReference>
<dbReference type="AlphaFoldDB" id="A0A919D516"/>
<gene>
    <name evidence="3" type="ORF">GCM10010339_43480</name>
</gene>
<dbReference type="Pfam" id="PF17674">
    <property type="entry name" value="HHH_9"/>
    <property type="match status" value="1"/>
</dbReference>
<dbReference type="InterPro" id="IPR012340">
    <property type="entry name" value="NA-bd_OB-fold"/>
</dbReference>
<dbReference type="PANTHER" id="PTHR10724">
    <property type="entry name" value="30S RIBOSOMAL PROTEIN S1"/>
    <property type="match status" value="1"/>
</dbReference>
<dbReference type="SUPFAM" id="SSF53098">
    <property type="entry name" value="Ribonuclease H-like"/>
    <property type="match status" value="1"/>
</dbReference>
<dbReference type="RefSeq" id="WP_189954826.1">
    <property type="nucleotide sequence ID" value="NZ_BMVG01000009.1"/>
</dbReference>
<dbReference type="InterPro" id="IPR012337">
    <property type="entry name" value="RNaseH-like_sf"/>
</dbReference>
<dbReference type="InterPro" id="IPR018974">
    <property type="entry name" value="Tex-like_N"/>
</dbReference>
<name>A0A919D516_9ACTN</name>
<dbReference type="Pfam" id="PF22706">
    <property type="entry name" value="Tex_central_region"/>
    <property type="match status" value="1"/>
</dbReference>
<dbReference type="Gene3D" id="2.40.50.140">
    <property type="entry name" value="Nucleic acid-binding proteins"/>
    <property type="match status" value="1"/>
</dbReference>
<dbReference type="InterPro" id="IPR055179">
    <property type="entry name" value="Tex-like_central_region"/>
</dbReference>
<dbReference type="PANTHER" id="PTHR10724:SF10">
    <property type="entry name" value="S1 RNA-BINDING DOMAIN-CONTAINING PROTEIN 1"/>
    <property type="match status" value="1"/>
</dbReference>
<dbReference type="FunFam" id="3.30.420.140:FF:000001">
    <property type="entry name" value="RNA-binding transcriptional accessory protein"/>
    <property type="match status" value="1"/>
</dbReference>
<dbReference type="InterPro" id="IPR010994">
    <property type="entry name" value="RuvA_2-like"/>
</dbReference>
<dbReference type="Gene3D" id="1.10.3500.10">
    <property type="entry name" value="Tex N-terminal region-like"/>
    <property type="match status" value="1"/>
</dbReference>
<reference evidence="3" key="1">
    <citation type="journal article" date="2014" name="Int. J. Syst. Evol. Microbiol.">
        <title>Complete genome sequence of Corynebacterium casei LMG S-19264T (=DSM 44701T), isolated from a smear-ripened cheese.</title>
        <authorList>
            <consortium name="US DOE Joint Genome Institute (JGI-PGF)"/>
            <person name="Walter F."/>
            <person name="Albersmeier A."/>
            <person name="Kalinowski J."/>
            <person name="Ruckert C."/>
        </authorList>
    </citation>
    <scope>NUCLEOTIDE SEQUENCE</scope>
    <source>
        <strain evidence="3">JCM 4714</strain>
    </source>
</reference>
<feature type="compositionally biased region" description="Gly residues" evidence="1">
    <location>
        <begin position="735"/>
        <end position="750"/>
    </location>
</feature>
<dbReference type="SUPFAM" id="SSF47781">
    <property type="entry name" value="RuvA domain 2-like"/>
    <property type="match status" value="2"/>
</dbReference>
<dbReference type="Gene3D" id="3.30.420.140">
    <property type="entry name" value="YqgF/RNase H-like domain"/>
    <property type="match status" value="1"/>
</dbReference>
<keyword evidence="4" id="KW-1185">Reference proteome</keyword>
<evidence type="ECO:0000313" key="4">
    <source>
        <dbReference type="Proteomes" id="UP000655443"/>
    </source>
</evidence>
<dbReference type="FunFam" id="1.10.150.310:FF:000001">
    <property type="entry name" value="RNA-binding transcriptional accessory protein"/>
    <property type="match status" value="1"/>
</dbReference>
<accession>A0A919D516</accession>
<comment type="caution">
    <text evidence="3">The sequence shown here is derived from an EMBL/GenBank/DDBJ whole genome shotgun (WGS) entry which is preliminary data.</text>
</comment>
<dbReference type="GO" id="GO:0003729">
    <property type="term" value="F:mRNA binding"/>
    <property type="evidence" value="ECO:0007669"/>
    <property type="project" value="UniProtKB-ARBA"/>
</dbReference>
<dbReference type="Gene3D" id="1.10.150.310">
    <property type="entry name" value="Tex RuvX-like domain-like"/>
    <property type="match status" value="1"/>
</dbReference>
<dbReference type="InterPro" id="IPR041692">
    <property type="entry name" value="HHH_9"/>
</dbReference>
<dbReference type="SMART" id="SM00316">
    <property type="entry name" value="S1"/>
    <property type="match status" value="1"/>
</dbReference>
<dbReference type="Gene3D" id="1.10.10.650">
    <property type="entry name" value="RuvA domain 2-like"/>
    <property type="match status" value="1"/>
</dbReference>
<proteinExistence type="predicted"/>
<dbReference type="SUPFAM" id="SSF50249">
    <property type="entry name" value="Nucleic acid-binding proteins"/>
    <property type="match status" value="1"/>
</dbReference>
<dbReference type="InterPro" id="IPR044146">
    <property type="entry name" value="S1_Tex"/>
</dbReference>
<dbReference type="GO" id="GO:0006412">
    <property type="term" value="P:translation"/>
    <property type="evidence" value="ECO:0007669"/>
    <property type="project" value="TreeGrafter"/>
</dbReference>
<feature type="domain" description="S1 motif" evidence="2">
    <location>
        <begin position="658"/>
        <end position="727"/>
    </location>
</feature>
<dbReference type="Pfam" id="PF00575">
    <property type="entry name" value="S1"/>
    <property type="match status" value="1"/>
</dbReference>
<evidence type="ECO:0000259" key="2">
    <source>
        <dbReference type="PROSITE" id="PS50126"/>
    </source>
</evidence>
<dbReference type="FunFam" id="1.10.10.650:FF:000001">
    <property type="entry name" value="S1 RNA-binding domain 1"/>
    <property type="match status" value="1"/>
</dbReference>
<dbReference type="Pfam" id="PF12836">
    <property type="entry name" value="HHH_3"/>
    <property type="match status" value="1"/>
</dbReference>
<dbReference type="SMART" id="SM00732">
    <property type="entry name" value="YqgFc"/>
    <property type="match status" value="1"/>
</dbReference>
<dbReference type="GO" id="GO:0003735">
    <property type="term" value="F:structural constituent of ribosome"/>
    <property type="evidence" value="ECO:0007669"/>
    <property type="project" value="TreeGrafter"/>
</dbReference>
<dbReference type="Pfam" id="PF09371">
    <property type="entry name" value="Tex_N"/>
    <property type="match status" value="1"/>
</dbReference>
<protein>
    <submittedName>
        <fullName evidence="3">RNA-binding transcriptional accessory protein</fullName>
    </submittedName>
</protein>
<evidence type="ECO:0000313" key="3">
    <source>
        <dbReference type="EMBL" id="GHE05845.1"/>
    </source>
</evidence>
<dbReference type="GO" id="GO:0005737">
    <property type="term" value="C:cytoplasm"/>
    <property type="evidence" value="ECO:0007669"/>
    <property type="project" value="UniProtKB-ARBA"/>
</dbReference>
<dbReference type="EMBL" id="BMVG01000009">
    <property type="protein sequence ID" value="GHE05845.1"/>
    <property type="molecule type" value="Genomic_DNA"/>
</dbReference>
<dbReference type="Pfam" id="PF16921">
    <property type="entry name" value="Tex_YqgF"/>
    <property type="match status" value="1"/>
</dbReference>
<sequence>MTTPGSIGAGSIEGRIAEELGVRERQVKAAVELLDGGSTVPFIARYRKEATEMLDDAQLRTIEERLRYLRELEERRAAILESVREQGKLTDELEAQIRGAETKARLEDIYLPYKPKRRTKAQIAREAGLEPLAEGLLGDPTVEPLAAAAAFVDADKGVADPQAALDGARAILTERFSEDADLIGELRERMWVRGRLAAKVREGKEEAGAKFADYFDFAEPFTELPSHRILAMLRGEKEEVLDLVLEPEEPSEQPGPSSYEGSVAHRFGIADRGRPGDKWLTDTVRWAWRTRILVHLGIDLRLRLRTAAEDEAVNVFAANLRDLLLAAPAGTRATLGLDPGFRTGVKVAVVDATGKVVATDVIYPHVPANKWDEALAKLARLAEEHAVDLVAIGNGTASRETDKLAGELITKHPELKLTKVMVSEAGASVYSASPYASQELPDMDVSLRGAVSIARRLQDPLAELVKIDPKSIGVGQYQHDLSEVKLSRSLDAVVEDCVNGVGVDVNTASVPLLARVSGISSGLAENIVAHRDTNGPFTSRSELKKVARLGPKAFEQCAGFLRIRGGDDPLDSSSVHPEAYPVVRRMVKTTGQEVASLIGNTGVLRSLQPADFVDDTFGLPTVTDILRELDKPGRDPRPAFKTATFKEGVEKISDLSPGMILEGVVTNVAAFGAFVDVGVHQDGLVHVSAMSRTFVKDPRDVAKPGDIVKVKVLDVDIPRKRIALTLRLDDEAAPQGGGQGGGRQQRGGGRPPQQRQGGQGQGQRQGGQGQRQGRGGGGGDRGGRQAPAPANSAMADALRRAGLLDPKKR</sequence>
<dbReference type="InterPro" id="IPR023319">
    <property type="entry name" value="Tex-like_HTH_dom_sf"/>
</dbReference>
<dbReference type="InterPro" id="IPR050437">
    <property type="entry name" value="Ribos_protein_bS1-like"/>
</dbReference>
<reference evidence="3" key="2">
    <citation type="submission" date="2020-09" db="EMBL/GenBank/DDBJ databases">
        <authorList>
            <person name="Sun Q."/>
            <person name="Ohkuma M."/>
        </authorList>
    </citation>
    <scope>NUCLEOTIDE SEQUENCE</scope>
    <source>
        <strain evidence="3">JCM 4714</strain>
    </source>
</reference>
<dbReference type="GO" id="GO:0006139">
    <property type="term" value="P:nucleobase-containing compound metabolic process"/>
    <property type="evidence" value="ECO:0007669"/>
    <property type="project" value="InterPro"/>
</dbReference>
<organism evidence="3 4">
    <name type="scientific">Streptomyces alanosinicus</name>
    <dbReference type="NCBI Taxonomy" id="68171"/>
    <lineage>
        <taxon>Bacteria</taxon>
        <taxon>Bacillati</taxon>
        <taxon>Actinomycetota</taxon>
        <taxon>Actinomycetes</taxon>
        <taxon>Kitasatosporales</taxon>
        <taxon>Streptomycetaceae</taxon>
        <taxon>Streptomyces</taxon>
    </lineage>
</organism>
<feature type="compositionally biased region" description="Gly residues" evidence="1">
    <location>
        <begin position="757"/>
        <end position="780"/>
    </location>
</feature>
<dbReference type="CDD" id="cd05685">
    <property type="entry name" value="S1_Tex"/>
    <property type="match status" value="1"/>
</dbReference>
<dbReference type="InterPro" id="IPR023323">
    <property type="entry name" value="Tex-like_dom_sf"/>
</dbReference>
<dbReference type="PROSITE" id="PS50126">
    <property type="entry name" value="S1"/>
    <property type="match status" value="1"/>
</dbReference>
<dbReference type="SUPFAM" id="SSF158832">
    <property type="entry name" value="Tex N-terminal region-like"/>
    <property type="match status" value="1"/>
</dbReference>
<dbReference type="Proteomes" id="UP000655443">
    <property type="component" value="Unassembled WGS sequence"/>
</dbReference>
<dbReference type="FunFam" id="2.40.50.140:FF:000051">
    <property type="entry name" value="RNA-binding transcriptional accessory protein"/>
    <property type="match status" value="1"/>
</dbReference>
<dbReference type="InterPro" id="IPR037027">
    <property type="entry name" value="YqgF/RNaseH-like_dom_sf"/>
</dbReference>
<feature type="region of interest" description="Disordered" evidence="1">
    <location>
        <begin position="728"/>
        <end position="809"/>
    </location>
</feature>